<gene>
    <name evidence="2" type="ORF">ACU52_09360</name>
</gene>
<dbReference type="EMBL" id="LFQU01000017">
    <property type="protein sequence ID" value="KOO68187.1"/>
    <property type="molecule type" value="Genomic_DNA"/>
</dbReference>
<dbReference type="Proteomes" id="UP000036951">
    <property type="component" value="Unassembled WGS sequence"/>
</dbReference>
<keyword evidence="3" id="KW-1185">Reference proteome</keyword>
<feature type="signal peptide" evidence="1">
    <location>
        <begin position="1"/>
        <end position="24"/>
    </location>
</feature>
<organism evidence="2 3">
    <name type="scientific">Xylanibacter rarus</name>
    <dbReference type="NCBI Taxonomy" id="1676614"/>
    <lineage>
        <taxon>Bacteria</taxon>
        <taxon>Pseudomonadati</taxon>
        <taxon>Bacteroidota</taxon>
        <taxon>Bacteroidia</taxon>
        <taxon>Bacteroidales</taxon>
        <taxon>Prevotellaceae</taxon>
        <taxon>Xylanibacter</taxon>
    </lineage>
</organism>
<evidence type="ECO:0000256" key="1">
    <source>
        <dbReference type="SAM" id="SignalP"/>
    </source>
</evidence>
<reference evidence="2 3" key="1">
    <citation type="submission" date="2015-06" db="EMBL/GenBank/DDBJ databases">
        <title>Prevotella sp. 109, sp. nov., a novel member of the family Prevotellaceae isolated from human faeces.</title>
        <authorList>
            <person name="Shkoporov A.N."/>
            <person name="Chaplin A.V."/>
            <person name="Kafarskaia L.I."/>
            <person name="Efimov B.A."/>
        </authorList>
    </citation>
    <scope>NUCLEOTIDE SEQUENCE [LARGE SCALE GENOMIC DNA]</scope>
    <source>
        <strain evidence="2 3">109</strain>
    </source>
</reference>
<dbReference type="AlphaFoldDB" id="A0A8E1R0Q9"/>
<evidence type="ECO:0000313" key="3">
    <source>
        <dbReference type="Proteomes" id="UP000036951"/>
    </source>
</evidence>
<keyword evidence="1" id="KW-0732">Signal</keyword>
<sequence length="190" mass="22457">MKKFTSILAMIMMAAMSLTFVSCDDDEYIADTLWGVWEGDMYVTSEWNGHTYYSSYSILAFDKDPYEYASGTGYWIDYYSDAPWDYFASHIEWRVNNRNIEIYSREDDTYFTIYDYSLSESWFSGTIIGEYGDPMQFRLRKTSSPNWGDFEWGWDSWYGYSYPDYSPSTRADGSNNADRPVRKFMKKTAE</sequence>
<protein>
    <recommendedName>
        <fullName evidence="4">Hepatitis A virus cellular receptor 1</fullName>
    </recommendedName>
</protein>
<accession>A0A8E1R0Q9</accession>
<comment type="caution">
    <text evidence="2">The sequence shown here is derived from an EMBL/GenBank/DDBJ whole genome shotgun (WGS) entry which is preliminary data.</text>
</comment>
<dbReference type="RefSeq" id="WP_053398618.1">
    <property type="nucleotide sequence ID" value="NZ_DAWBWQ010000115.1"/>
</dbReference>
<proteinExistence type="predicted"/>
<dbReference type="OrthoDB" id="1079257at2"/>
<evidence type="ECO:0000313" key="2">
    <source>
        <dbReference type="EMBL" id="KOO68187.1"/>
    </source>
</evidence>
<evidence type="ECO:0008006" key="4">
    <source>
        <dbReference type="Google" id="ProtNLM"/>
    </source>
</evidence>
<name>A0A8E1R0Q9_9BACT</name>
<dbReference type="PROSITE" id="PS51257">
    <property type="entry name" value="PROKAR_LIPOPROTEIN"/>
    <property type="match status" value="1"/>
</dbReference>
<feature type="chain" id="PRO_5033985099" description="Hepatitis A virus cellular receptor 1" evidence="1">
    <location>
        <begin position="25"/>
        <end position="190"/>
    </location>
</feature>